<accession>A0A1I4IH12</accession>
<dbReference type="OrthoDB" id="8771723at2"/>
<dbReference type="RefSeq" id="WP_093383431.1">
    <property type="nucleotide sequence ID" value="NZ_FOTW01000005.1"/>
</dbReference>
<dbReference type="InterPro" id="IPR013424">
    <property type="entry name" value="Ice-binding_C"/>
</dbReference>
<organism evidence="3 4">
    <name type="scientific">Rugamonas rubra</name>
    <dbReference type="NCBI Taxonomy" id="758825"/>
    <lineage>
        <taxon>Bacteria</taxon>
        <taxon>Pseudomonadati</taxon>
        <taxon>Pseudomonadota</taxon>
        <taxon>Betaproteobacteria</taxon>
        <taxon>Burkholderiales</taxon>
        <taxon>Oxalobacteraceae</taxon>
        <taxon>Telluria group</taxon>
        <taxon>Rugamonas</taxon>
    </lineage>
</organism>
<dbReference type="NCBIfam" id="NF033554">
    <property type="entry name" value="floc_PepA"/>
    <property type="match status" value="1"/>
</dbReference>
<dbReference type="STRING" id="758825.SAMN02982985_00566"/>
<gene>
    <name evidence="3" type="ORF">SAMN02982985_00566</name>
</gene>
<evidence type="ECO:0000313" key="3">
    <source>
        <dbReference type="EMBL" id="SFL53662.1"/>
    </source>
</evidence>
<evidence type="ECO:0000256" key="1">
    <source>
        <dbReference type="SAM" id="SignalP"/>
    </source>
</evidence>
<protein>
    <submittedName>
        <fullName evidence="3">PEP-CTERM protein-sorting domain-containing protein</fullName>
    </submittedName>
</protein>
<dbReference type="NCBIfam" id="TIGR02595">
    <property type="entry name" value="PEP_CTERM"/>
    <property type="match status" value="1"/>
</dbReference>
<keyword evidence="4" id="KW-1185">Reference proteome</keyword>
<evidence type="ECO:0000259" key="2">
    <source>
        <dbReference type="Pfam" id="PF07589"/>
    </source>
</evidence>
<proteinExistence type="predicted"/>
<feature type="domain" description="Ice-binding protein C-terminal" evidence="2">
    <location>
        <begin position="270"/>
        <end position="293"/>
    </location>
</feature>
<dbReference type="EMBL" id="FOTW01000005">
    <property type="protein sequence ID" value="SFL53662.1"/>
    <property type="molecule type" value="Genomic_DNA"/>
</dbReference>
<sequence length="295" mass="29717">MHMPLARKYALSALAGAMILLGTTSQALAAPTAPIFTIDPSALGLGGPIIGPNTPFQANQIGGTSSELLHTVGNTHTGSGWIDLSGFALNSVGLAPLSTGLDINYGLFVRFQLKDVLVSGTINTPGSAQKVTQLDFQFWADPHNQNTYVPSSAAGLGTEATVADVGGDDILLAVGNLVQGVSGINALGGAFLNSIQTFATCSGAGIANLAGTTIAAAACANDIGSNFFSSPKPFYGVAFDAFNNTTQGPATNGGLLAINQAVGNVDFNKIPEPGSLALVGLGLLGMVAAGRRRSA</sequence>
<dbReference type="AlphaFoldDB" id="A0A1I4IH12"/>
<feature type="chain" id="PRO_5011498965" evidence="1">
    <location>
        <begin position="30"/>
        <end position="295"/>
    </location>
</feature>
<name>A0A1I4IH12_9BURK</name>
<evidence type="ECO:0000313" key="4">
    <source>
        <dbReference type="Proteomes" id="UP000199470"/>
    </source>
</evidence>
<keyword evidence="1" id="KW-0732">Signal</keyword>
<dbReference type="Pfam" id="PF07589">
    <property type="entry name" value="PEP-CTERM"/>
    <property type="match status" value="1"/>
</dbReference>
<dbReference type="Proteomes" id="UP000199470">
    <property type="component" value="Unassembled WGS sequence"/>
</dbReference>
<reference evidence="3 4" key="1">
    <citation type="submission" date="2016-10" db="EMBL/GenBank/DDBJ databases">
        <authorList>
            <person name="de Groot N.N."/>
        </authorList>
    </citation>
    <scope>NUCLEOTIDE SEQUENCE [LARGE SCALE GENOMIC DNA]</scope>
    <source>
        <strain evidence="3 4">ATCC 43154</strain>
    </source>
</reference>
<feature type="signal peptide" evidence="1">
    <location>
        <begin position="1"/>
        <end position="29"/>
    </location>
</feature>